<dbReference type="Pfam" id="PF06742">
    <property type="entry name" value="DUF1214"/>
    <property type="match status" value="1"/>
</dbReference>
<accession>A0A918XEG9</accession>
<proteinExistence type="predicted"/>
<organism evidence="2 3">
    <name type="scientific">Parahalioglobus pacificus</name>
    <dbReference type="NCBI Taxonomy" id="930806"/>
    <lineage>
        <taxon>Bacteria</taxon>
        <taxon>Pseudomonadati</taxon>
        <taxon>Pseudomonadota</taxon>
        <taxon>Gammaproteobacteria</taxon>
        <taxon>Cellvibrionales</taxon>
        <taxon>Halieaceae</taxon>
        <taxon>Parahalioglobus</taxon>
    </lineage>
</organism>
<dbReference type="Gene3D" id="2.60.120.600">
    <property type="entry name" value="Domain of unknown function DUF1214, C-terminal domain"/>
    <property type="match status" value="1"/>
</dbReference>
<dbReference type="PIRSF" id="PIRSF009471">
    <property type="entry name" value="UCP009471"/>
    <property type="match status" value="1"/>
</dbReference>
<reference evidence="2" key="1">
    <citation type="journal article" date="2014" name="Int. J. Syst. Evol. Microbiol.">
        <title>Complete genome sequence of Corynebacterium casei LMG S-19264T (=DSM 44701T), isolated from a smear-ripened cheese.</title>
        <authorList>
            <consortium name="US DOE Joint Genome Institute (JGI-PGF)"/>
            <person name="Walter F."/>
            <person name="Albersmeier A."/>
            <person name="Kalinowski J."/>
            <person name="Ruckert C."/>
        </authorList>
    </citation>
    <scope>NUCLEOTIDE SEQUENCE</scope>
    <source>
        <strain evidence="2">KCTC 23430</strain>
    </source>
</reference>
<name>A0A918XEG9_9GAMM</name>
<feature type="domain" description="DUF1214" evidence="1">
    <location>
        <begin position="77"/>
        <end position="177"/>
    </location>
</feature>
<dbReference type="RefSeq" id="WP_189475160.1">
    <property type="nucleotide sequence ID" value="NZ_BMYM01000001.1"/>
</dbReference>
<reference evidence="2" key="2">
    <citation type="submission" date="2020-09" db="EMBL/GenBank/DDBJ databases">
        <authorList>
            <person name="Sun Q."/>
            <person name="Kim S."/>
        </authorList>
    </citation>
    <scope>NUCLEOTIDE SEQUENCE</scope>
    <source>
        <strain evidence="2">KCTC 23430</strain>
    </source>
</reference>
<dbReference type="InterPro" id="IPR012038">
    <property type="entry name" value="UCP009471"/>
</dbReference>
<dbReference type="InterPro" id="IPR037049">
    <property type="entry name" value="DUF1214_C_sf"/>
</dbReference>
<evidence type="ECO:0000313" key="2">
    <source>
        <dbReference type="EMBL" id="GHD28001.1"/>
    </source>
</evidence>
<dbReference type="PANTHER" id="PTHR36509:SF2">
    <property type="entry name" value="BLL3101 PROTEIN"/>
    <property type="match status" value="1"/>
</dbReference>
<evidence type="ECO:0000313" key="3">
    <source>
        <dbReference type="Proteomes" id="UP000644693"/>
    </source>
</evidence>
<dbReference type="EMBL" id="BMYM01000001">
    <property type="protein sequence ID" value="GHD28001.1"/>
    <property type="molecule type" value="Genomic_DNA"/>
</dbReference>
<protein>
    <recommendedName>
        <fullName evidence="1">DUF1214 domain-containing protein</fullName>
    </recommendedName>
</protein>
<comment type="caution">
    <text evidence="2">The sequence shown here is derived from an EMBL/GenBank/DDBJ whole genome shotgun (WGS) entry which is preliminary data.</text>
</comment>
<dbReference type="Proteomes" id="UP000644693">
    <property type="component" value="Unassembled WGS sequence"/>
</dbReference>
<keyword evidence="3" id="KW-1185">Reference proteome</keyword>
<dbReference type="PANTHER" id="PTHR36509">
    <property type="entry name" value="BLL3101 PROTEIN"/>
    <property type="match status" value="1"/>
</dbReference>
<dbReference type="SUPFAM" id="SSF160935">
    <property type="entry name" value="VPA0735-like"/>
    <property type="match status" value="1"/>
</dbReference>
<dbReference type="InterPro" id="IPR010621">
    <property type="entry name" value="DUF1214"/>
</dbReference>
<dbReference type="AlphaFoldDB" id="A0A918XEG9"/>
<gene>
    <name evidence="2" type="ORF">GCM10007053_06940</name>
</gene>
<evidence type="ECO:0000259" key="1">
    <source>
        <dbReference type="Pfam" id="PF06742"/>
    </source>
</evidence>
<sequence>MKLLRWLIAALLTLTLAVAFLLRSVGANLGATSLQNGDWAINMSVGSADANALQRASVALGGLLGSTRENSVYYRIASVDGEPLRLNCDYRIEGGDYDANWWSITAYGWDNYLIPNPQKRYSYNNENLARDSDGSWVISVSAQEKSGDWIPIGPSGGPPWRKFTDNDFDLLLRLYTPGVAYLETPASAPVPTVTLEACR</sequence>